<sequence>MSSMLTRLTGKGKKKDTTPPQEPAKKKRFSRSTSKKGQSSSAQQQVPREESPPPPVAVLRPTDPSLPLIDNRFISDAHQKRYGKIRTFNINQEKGFGDDLLNGVPELKASLRTRKWTKFNRLMIKDEDNPGNAMWVREFIANAYDPTMSGVPTFSTVVRGKKVNFHPDAINALLGCTSKEPCQFIVQRNRVNKGALAHREELRNIVCRPGGEWLPYAANSVPTRLSLTSFKPLHRAWGEFWLKNVRVVGNSSEIQIDNIAAVDLLVSGGHIDLGYWLAIDLNEMAQNKYTTFTLGHCNLITALCKASGVAAGTTDADYHPVRPLSLSYFSNKYERGPVMPRGGGGGARDDAEREEEEINRFEDGVHPDQQGNPENQENPAQPPPLYTHDVNFLAGMLHNMEISHYSGLPNMYYDTSSMAYSEAMTYRATFPPPTFGTLYPIDAEWEAHQAREMTTFQNRQSYNSSLRYSELEEIARRRRVEEKEEAAMQREMMDEDGLNLNLHYNYTDFFT</sequence>
<reference evidence="3 4" key="2">
    <citation type="journal article" date="2017" name="Front. Plant Sci.">
        <title>Gene Classification and Mining of Molecular Markers Useful in Red Clover (Trifolium pratense) Breeding.</title>
        <authorList>
            <person name="Istvanek J."/>
            <person name="Dluhosova J."/>
            <person name="Dluhos P."/>
            <person name="Patkova L."/>
            <person name="Nedelnik J."/>
            <person name="Repkova J."/>
        </authorList>
    </citation>
    <scope>NUCLEOTIDE SEQUENCE [LARGE SCALE GENOMIC DNA]</scope>
    <source>
        <strain evidence="4">cv. Tatra</strain>
        <tissue evidence="3">Young leaves</tissue>
    </source>
</reference>
<reference evidence="3 4" key="1">
    <citation type="journal article" date="2014" name="Am. J. Bot.">
        <title>Genome assembly and annotation for red clover (Trifolium pratense; Fabaceae).</title>
        <authorList>
            <person name="Istvanek J."/>
            <person name="Jaros M."/>
            <person name="Krenek A."/>
            <person name="Repkova J."/>
        </authorList>
    </citation>
    <scope>NUCLEOTIDE SEQUENCE [LARGE SCALE GENOMIC DNA]</scope>
    <source>
        <strain evidence="4">cv. Tatra</strain>
        <tissue evidence="3">Young leaves</tissue>
    </source>
</reference>
<dbReference type="Pfam" id="PF20167">
    <property type="entry name" value="Transposase_32"/>
    <property type="match status" value="1"/>
</dbReference>
<dbReference type="EMBL" id="ASHM01041662">
    <property type="protein sequence ID" value="PNX82278.1"/>
    <property type="molecule type" value="Genomic_DNA"/>
</dbReference>
<accession>A0A2K3LUR2</accession>
<evidence type="ECO:0000259" key="2">
    <source>
        <dbReference type="Pfam" id="PF20167"/>
    </source>
</evidence>
<dbReference type="ExpressionAtlas" id="A0A2K3LUR2">
    <property type="expression patterns" value="baseline"/>
</dbReference>
<evidence type="ECO:0000313" key="3">
    <source>
        <dbReference type="EMBL" id="PNX82278.1"/>
    </source>
</evidence>
<feature type="compositionally biased region" description="Low complexity" evidence="1">
    <location>
        <begin position="35"/>
        <end position="45"/>
    </location>
</feature>
<feature type="non-terminal residue" evidence="3">
    <location>
        <position position="511"/>
    </location>
</feature>
<dbReference type="InterPro" id="IPR046796">
    <property type="entry name" value="Transposase_32_dom"/>
</dbReference>
<dbReference type="Proteomes" id="UP000236291">
    <property type="component" value="Unassembled WGS sequence"/>
</dbReference>
<comment type="caution">
    <text evidence="3">The sequence shown here is derived from an EMBL/GenBank/DDBJ whole genome shotgun (WGS) entry which is preliminary data.</text>
</comment>
<gene>
    <name evidence="3" type="ORF">L195_g038307</name>
</gene>
<feature type="region of interest" description="Disordered" evidence="1">
    <location>
        <begin position="1"/>
        <end position="64"/>
    </location>
</feature>
<protein>
    <recommendedName>
        <fullName evidence="2">Putative plant transposon protein domain-containing protein</fullName>
    </recommendedName>
</protein>
<feature type="compositionally biased region" description="Low complexity" evidence="1">
    <location>
        <begin position="367"/>
        <end position="379"/>
    </location>
</feature>
<name>A0A2K3LUR2_TRIPR</name>
<evidence type="ECO:0000256" key="1">
    <source>
        <dbReference type="SAM" id="MobiDB-lite"/>
    </source>
</evidence>
<feature type="domain" description="Putative plant transposon protein" evidence="2">
    <location>
        <begin position="113"/>
        <end position="309"/>
    </location>
</feature>
<feature type="compositionally biased region" description="Basic residues" evidence="1">
    <location>
        <begin position="25"/>
        <end position="34"/>
    </location>
</feature>
<dbReference type="AlphaFoldDB" id="A0A2K3LUR2"/>
<proteinExistence type="predicted"/>
<organism evidence="3 4">
    <name type="scientific">Trifolium pratense</name>
    <name type="common">Red clover</name>
    <dbReference type="NCBI Taxonomy" id="57577"/>
    <lineage>
        <taxon>Eukaryota</taxon>
        <taxon>Viridiplantae</taxon>
        <taxon>Streptophyta</taxon>
        <taxon>Embryophyta</taxon>
        <taxon>Tracheophyta</taxon>
        <taxon>Spermatophyta</taxon>
        <taxon>Magnoliopsida</taxon>
        <taxon>eudicotyledons</taxon>
        <taxon>Gunneridae</taxon>
        <taxon>Pentapetalae</taxon>
        <taxon>rosids</taxon>
        <taxon>fabids</taxon>
        <taxon>Fabales</taxon>
        <taxon>Fabaceae</taxon>
        <taxon>Papilionoideae</taxon>
        <taxon>50 kb inversion clade</taxon>
        <taxon>NPAAA clade</taxon>
        <taxon>Hologalegina</taxon>
        <taxon>IRL clade</taxon>
        <taxon>Trifolieae</taxon>
        <taxon>Trifolium</taxon>
    </lineage>
</organism>
<feature type="region of interest" description="Disordered" evidence="1">
    <location>
        <begin position="337"/>
        <end position="383"/>
    </location>
</feature>
<evidence type="ECO:0000313" key="4">
    <source>
        <dbReference type="Proteomes" id="UP000236291"/>
    </source>
</evidence>